<protein>
    <submittedName>
        <fullName evidence="3">Uncharacterized protein</fullName>
    </submittedName>
</protein>
<keyword evidence="2" id="KW-0732">Signal</keyword>
<sequence length="93" mass="9758">MAIKSSVVCLSTFLVLLLLVLQQQPPCVARGSRLPLSHFPTAVHVSGHAPLPHTKPRYAPQDGSTTPETSPSASPLPPPPTSGLDEAPRPLHG</sequence>
<feature type="region of interest" description="Disordered" evidence="1">
    <location>
        <begin position="43"/>
        <end position="93"/>
    </location>
</feature>
<comment type="caution">
    <text evidence="3">The sequence shown here is derived from an EMBL/GenBank/DDBJ whole genome shotgun (WGS) entry which is preliminary data.</text>
</comment>
<evidence type="ECO:0000256" key="1">
    <source>
        <dbReference type="SAM" id="MobiDB-lite"/>
    </source>
</evidence>
<evidence type="ECO:0000313" key="3">
    <source>
        <dbReference type="EMBL" id="KAH7426210.1"/>
    </source>
</evidence>
<feature type="compositionally biased region" description="Low complexity" evidence="1">
    <location>
        <begin position="64"/>
        <end position="73"/>
    </location>
</feature>
<dbReference type="Proteomes" id="UP000825935">
    <property type="component" value="Chromosome 11"/>
</dbReference>
<name>A0A8T2TVA8_CERRI</name>
<organism evidence="3 4">
    <name type="scientific">Ceratopteris richardii</name>
    <name type="common">Triangle waterfern</name>
    <dbReference type="NCBI Taxonomy" id="49495"/>
    <lineage>
        <taxon>Eukaryota</taxon>
        <taxon>Viridiplantae</taxon>
        <taxon>Streptophyta</taxon>
        <taxon>Embryophyta</taxon>
        <taxon>Tracheophyta</taxon>
        <taxon>Polypodiopsida</taxon>
        <taxon>Polypodiidae</taxon>
        <taxon>Polypodiales</taxon>
        <taxon>Pteridineae</taxon>
        <taxon>Pteridaceae</taxon>
        <taxon>Parkerioideae</taxon>
        <taxon>Ceratopteris</taxon>
    </lineage>
</organism>
<reference evidence="3" key="1">
    <citation type="submission" date="2021-08" db="EMBL/GenBank/DDBJ databases">
        <title>WGS assembly of Ceratopteris richardii.</title>
        <authorList>
            <person name="Marchant D.B."/>
            <person name="Chen G."/>
            <person name="Jenkins J."/>
            <person name="Shu S."/>
            <person name="Leebens-Mack J."/>
            <person name="Grimwood J."/>
            <person name="Schmutz J."/>
            <person name="Soltis P."/>
            <person name="Soltis D."/>
            <person name="Chen Z.-H."/>
        </authorList>
    </citation>
    <scope>NUCLEOTIDE SEQUENCE</scope>
    <source>
        <strain evidence="3">Whitten #5841</strain>
        <tissue evidence="3">Leaf</tissue>
    </source>
</reference>
<gene>
    <name evidence="3" type="ORF">KP509_11G090300</name>
</gene>
<feature type="chain" id="PRO_5035947281" evidence="2">
    <location>
        <begin position="30"/>
        <end position="93"/>
    </location>
</feature>
<proteinExistence type="predicted"/>
<feature type="signal peptide" evidence="2">
    <location>
        <begin position="1"/>
        <end position="29"/>
    </location>
</feature>
<dbReference type="EMBL" id="CM035416">
    <property type="protein sequence ID" value="KAH7426210.1"/>
    <property type="molecule type" value="Genomic_DNA"/>
</dbReference>
<accession>A0A8T2TVA8</accession>
<evidence type="ECO:0000313" key="4">
    <source>
        <dbReference type="Proteomes" id="UP000825935"/>
    </source>
</evidence>
<evidence type="ECO:0000256" key="2">
    <source>
        <dbReference type="SAM" id="SignalP"/>
    </source>
</evidence>
<keyword evidence="4" id="KW-1185">Reference proteome</keyword>
<dbReference type="AlphaFoldDB" id="A0A8T2TVA8"/>